<dbReference type="Pfam" id="PF00480">
    <property type="entry name" value="ROK"/>
    <property type="match status" value="1"/>
</dbReference>
<dbReference type="InterPro" id="IPR000600">
    <property type="entry name" value="ROK"/>
</dbReference>
<dbReference type="PANTHER" id="PTHR18964">
    <property type="entry name" value="ROK (REPRESSOR, ORF, KINASE) FAMILY"/>
    <property type="match status" value="1"/>
</dbReference>
<dbReference type="SUPFAM" id="SSF53067">
    <property type="entry name" value="Actin-like ATPase domain"/>
    <property type="match status" value="1"/>
</dbReference>
<proteinExistence type="inferred from homology"/>
<dbReference type="InterPro" id="IPR036390">
    <property type="entry name" value="WH_DNA-bd_sf"/>
</dbReference>
<gene>
    <name evidence="4" type="ORF">SAMN05216362_12117</name>
</gene>
<comment type="similarity">
    <text evidence="2">Belongs to the ROK (NagC/XylR) family.</text>
</comment>
<dbReference type="InterPro" id="IPR036388">
    <property type="entry name" value="WH-like_DNA-bd_sf"/>
</dbReference>
<dbReference type="InterPro" id="IPR043129">
    <property type="entry name" value="ATPase_NBD"/>
</dbReference>
<evidence type="ECO:0000256" key="1">
    <source>
        <dbReference type="ARBA" id="ARBA00002486"/>
    </source>
</evidence>
<dbReference type="EMBL" id="FOES01000021">
    <property type="protein sequence ID" value="SEQ65884.1"/>
    <property type="molecule type" value="Genomic_DNA"/>
</dbReference>
<comment type="function">
    <text evidence="1">Transcriptional repressor of xylose-utilizing enzymes.</text>
</comment>
<dbReference type="AlphaFoldDB" id="A0A1H9HU72"/>
<dbReference type="STRING" id="571933.SAMN05216362_12117"/>
<evidence type="ECO:0000313" key="4">
    <source>
        <dbReference type="EMBL" id="SEQ65884.1"/>
    </source>
</evidence>
<keyword evidence="3" id="KW-0859">Xylose metabolism</keyword>
<dbReference type="Gene3D" id="1.10.10.10">
    <property type="entry name" value="Winged helix-like DNA-binding domain superfamily/Winged helix DNA-binding domain"/>
    <property type="match status" value="1"/>
</dbReference>
<dbReference type="Gene3D" id="3.30.420.40">
    <property type="match status" value="2"/>
</dbReference>
<sequence>MYNFGSKTFNQYEVKKGNKSLVLEAIKNHSPISRASIAELTQLNKGTVSSLVNELIEDQIVTETGPGQSSGGRRPIMLLFNSNAGYSIGIDIGVNYLLGILTNLNGEIITEKKVDLNHHEFESVMDQVQSIVDYLKSQMNPTPYGLVGIGVGVPGTVHKNGMVLLAPNLGWRDIPLKEHMERLFQVPVTVENEANAGSYGEKIYGVGRGFDNIAYISAGIGIGVGLIINGKLYKGNNGFSGEMGHMTVELNGKLCRCGNRGCWELYASEQTIIEKAKEADIPNEKATLENLIHLAEQGNSKANDIFSEIGELLGIGITNIINTFNPEQIIIGNRLAMANNWIKPSLDQKLKQNLLSFFQEDLSIQFSTLNSYSASLGVSAFTIEKFLMISLTNGTNTAFR</sequence>
<protein>
    <submittedName>
        <fullName evidence="4">Xylose repressor, XylR</fullName>
    </submittedName>
</protein>
<dbReference type="Proteomes" id="UP000199427">
    <property type="component" value="Unassembled WGS sequence"/>
</dbReference>
<reference evidence="4 5" key="1">
    <citation type="submission" date="2016-10" db="EMBL/GenBank/DDBJ databases">
        <authorList>
            <person name="de Groot N.N."/>
        </authorList>
    </citation>
    <scope>NUCLEOTIDE SEQUENCE [LARGE SCALE GENOMIC DNA]</scope>
    <source>
        <strain evidence="4 5">DSM 21633</strain>
    </source>
</reference>
<keyword evidence="5" id="KW-1185">Reference proteome</keyword>
<evidence type="ECO:0000256" key="3">
    <source>
        <dbReference type="ARBA" id="ARBA00022629"/>
    </source>
</evidence>
<accession>A0A1H9HU72</accession>
<evidence type="ECO:0000313" key="5">
    <source>
        <dbReference type="Proteomes" id="UP000199427"/>
    </source>
</evidence>
<name>A0A1H9HU72_9BACI</name>
<keyword evidence="3" id="KW-0119">Carbohydrate metabolism</keyword>
<dbReference type="OrthoDB" id="9796533at2"/>
<dbReference type="PANTHER" id="PTHR18964:SF149">
    <property type="entry name" value="BIFUNCTIONAL UDP-N-ACETYLGLUCOSAMINE 2-EPIMERASE_N-ACETYLMANNOSAMINE KINASE"/>
    <property type="match status" value="1"/>
</dbReference>
<organism evidence="4 5">
    <name type="scientific">Piscibacillus halophilus</name>
    <dbReference type="NCBI Taxonomy" id="571933"/>
    <lineage>
        <taxon>Bacteria</taxon>
        <taxon>Bacillati</taxon>
        <taxon>Bacillota</taxon>
        <taxon>Bacilli</taxon>
        <taxon>Bacillales</taxon>
        <taxon>Bacillaceae</taxon>
        <taxon>Piscibacillus</taxon>
    </lineage>
</organism>
<dbReference type="SUPFAM" id="SSF46785">
    <property type="entry name" value="Winged helix' DNA-binding domain"/>
    <property type="match status" value="1"/>
</dbReference>
<evidence type="ECO:0000256" key="2">
    <source>
        <dbReference type="ARBA" id="ARBA00006479"/>
    </source>
</evidence>
<dbReference type="GO" id="GO:0042732">
    <property type="term" value="P:D-xylose metabolic process"/>
    <property type="evidence" value="ECO:0007669"/>
    <property type="project" value="UniProtKB-KW"/>
</dbReference>
<dbReference type="RefSeq" id="WP_091773890.1">
    <property type="nucleotide sequence ID" value="NZ_FOES01000021.1"/>
</dbReference>
<dbReference type="CDD" id="cd24076">
    <property type="entry name" value="ASKHA_ATPase_ROK_BsXylR-like"/>
    <property type="match status" value="1"/>
</dbReference>